<name>A0ABR4NT78_9SACH</name>
<evidence type="ECO:0000313" key="1">
    <source>
        <dbReference type="EMBL" id="KAL3231600.1"/>
    </source>
</evidence>
<organism evidence="1 2">
    <name type="scientific">Nakaseomyces bracarensis</name>
    <dbReference type="NCBI Taxonomy" id="273131"/>
    <lineage>
        <taxon>Eukaryota</taxon>
        <taxon>Fungi</taxon>
        <taxon>Dikarya</taxon>
        <taxon>Ascomycota</taxon>
        <taxon>Saccharomycotina</taxon>
        <taxon>Saccharomycetes</taxon>
        <taxon>Saccharomycetales</taxon>
        <taxon>Saccharomycetaceae</taxon>
        <taxon>Nakaseomyces</taxon>
    </lineage>
</organism>
<evidence type="ECO:0000313" key="2">
    <source>
        <dbReference type="Proteomes" id="UP001623330"/>
    </source>
</evidence>
<protein>
    <submittedName>
        <fullName evidence="1">ADA histone acetyltransferase complex component 2</fullName>
    </submittedName>
</protein>
<gene>
    <name evidence="1" type="ORF">RNJ44_00135</name>
</gene>
<reference evidence="1 2" key="1">
    <citation type="submission" date="2024-05" db="EMBL/GenBank/DDBJ databases">
        <title>Long read based assembly of the Candida bracarensis genome reveals expanded adhesin content.</title>
        <authorList>
            <person name="Marcet-Houben M."/>
            <person name="Ksiezopolska E."/>
            <person name="Gabaldon T."/>
        </authorList>
    </citation>
    <scope>NUCLEOTIDE SEQUENCE [LARGE SCALE GENOMIC DNA]</scope>
    <source>
        <strain evidence="1 2">CBM6</strain>
    </source>
</reference>
<comment type="caution">
    <text evidence="1">The sequence shown here is derived from an EMBL/GenBank/DDBJ whole genome shotgun (WGS) entry which is preliminary data.</text>
</comment>
<keyword evidence="2" id="KW-1185">Reference proteome</keyword>
<proteinExistence type="predicted"/>
<accession>A0ABR4NT78</accession>
<sequence length="126" mass="14934">MITPENVYNDITTFQEANIEENNDHMLLSQSKKCLERKLVEQQYLCKQMQLMYTLLDKTRNFQEFTDVLMNSRNLLREIFTLEGHMKRSAHLSSVPRIDWEKYGIDITEYIAADDELLALYSDGYL</sequence>
<dbReference type="Proteomes" id="UP001623330">
    <property type="component" value="Unassembled WGS sequence"/>
</dbReference>
<dbReference type="EMBL" id="JBEVYD010000006">
    <property type="protein sequence ID" value="KAL3231600.1"/>
    <property type="molecule type" value="Genomic_DNA"/>
</dbReference>